<dbReference type="GeneID" id="19882578"/>
<feature type="transmembrane region" description="Helical" evidence="2">
    <location>
        <begin position="7"/>
        <end position="26"/>
    </location>
</feature>
<dbReference type="HOGENOM" id="CLU_548846_0_0_1"/>
<dbReference type="InParanoid" id="L2GKP7"/>
<dbReference type="OrthoDB" id="2191737at2759"/>
<feature type="transmembrane region" description="Helical" evidence="2">
    <location>
        <begin position="204"/>
        <end position="226"/>
    </location>
</feature>
<keyword evidence="2" id="KW-0472">Membrane</keyword>
<sequence length="497" mass="56103">MLQFTKVLIPFLIRTFIPITPFYTNFLVEIKEFTNLEVSNVIAPFYFFSSFLAVFFCKSILHSLGLIYSSVLITAIYFLNMTFFLNLRKRSFIPACLVYFISGFISTFDVVYKFYIGEINEKEKSVDAQYSYIALLKAIAGSISSVVGQEIVNRTGHYEINIHISIFTQFVSLTMSVYNAMNEKAVPPFVDVDMKEAFFSMDKIIFCAFCAGSICDCFSLFTKLFVNNIFRDKNSEEKARKESNSTNSNTNLNGGGVEGTGNNKNISNIANGSIEPSESQDTATSNIKQPESSIKTSIGTSSGIVNSKRSKKTEFAKAFINKLQNILYTPVTLLSVLLISLITFIFPKYKQEGTAQKRYLNGNADAISNVLCYELTYLISKYGPKEHKEFTYISFLLLSSVSLLLMTRTKHKIMLYFMYLCTGVFSKSCTSITKRFLKKDRKDNNLIISCYMSESICHIIIDVFCRLYKVNSVSKARIYGFIGLAIFLGIMAVKSSS</sequence>
<evidence type="ECO:0000256" key="2">
    <source>
        <dbReference type="SAM" id="Phobius"/>
    </source>
</evidence>
<feature type="region of interest" description="Disordered" evidence="1">
    <location>
        <begin position="236"/>
        <end position="304"/>
    </location>
</feature>
<feature type="transmembrane region" description="Helical" evidence="2">
    <location>
        <begin position="38"/>
        <end position="57"/>
    </location>
</feature>
<feature type="compositionally biased region" description="Polar residues" evidence="1">
    <location>
        <begin position="260"/>
        <end position="291"/>
    </location>
</feature>
<feature type="transmembrane region" description="Helical" evidence="2">
    <location>
        <begin position="91"/>
        <end position="112"/>
    </location>
</feature>
<organism evidence="3 4">
    <name type="scientific">Vittaforma corneae (strain ATCC 50505)</name>
    <name type="common">Microsporidian parasite</name>
    <name type="synonym">Nosema corneum</name>
    <dbReference type="NCBI Taxonomy" id="993615"/>
    <lineage>
        <taxon>Eukaryota</taxon>
        <taxon>Fungi</taxon>
        <taxon>Fungi incertae sedis</taxon>
        <taxon>Microsporidia</taxon>
        <taxon>Nosematidae</taxon>
        <taxon>Vittaforma</taxon>
    </lineage>
</organism>
<keyword evidence="2" id="KW-0812">Transmembrane</keyword>
<dbReference type="RefSeq" id="XP_007605313.1">
    <property type="nucleotide sequence ID" value="XM_007605251.1"/>
</dbReference>
<dbReference type="InterPro" id="IPR036259">
    <property type="entry name" value="MFS_trans_sf"/>
</dbReference>
<feature type="transmembrane region" description="Helical" evidence="2">
    <location>
        <begin position="326"/>
        <end position="347"/>
    </location>
</feature>
<name>L2GKP7_VITCO</name>
<dbReference type="Proteomes" id="UP000011082">
    <property type="component" value="Unassembled WGS sequence"/>
</dbReference>
<dbReference type="EMBL" id="JH370150">
    <property type="protein sequence ID" value="ELA41075.1"/>
    <property type="molecule type" value="Genomic_DNA"/>
</dbReference>
<evidence type="ECO:0000313" key="4">
    <source>
        <dbReference type="Proteomes" id="UP000011082"/>
    </source>
</evidence>
<dbReference type="AlphaFoldDB" id="L2GKP7"/>
<keyword evidence="4" id="KW-1185">Reference proteome</keyword>
<evidence type="ECO:0000256" key="1">
    <source>
        <dbReference type="SAM" id="MobiDB-lite"/>
    </source>
</evidence>
<gene>
    <name evidence="3" type="ORF">VICG_01868</name>
</gene>
<accession>L2GKP7</accession>
<dbReference type="SUPFAM" id="SSF103473">
    <property type="entry name" value="MFS general substrate transporter"/>
    <property type="match status" value="1"/>
</dbReference>
<protein>
    <submittedName>
        <fullName evidence="3">Uncharacterized protein</fullName>
    </submittedName>
</protein>
<feature type="transmembrane region" description="Helical" evidence="2">
    <location>
        <begin position="390"/>
        <end position="407"/>
    </location>
</feature>
<evidence type="ECO:0000313" key="3">
    <source>
        <dbReference type="EMBL" id="ELA41075.1"/>
    </source>
</evidence>
<keyword evidence="2" id="KW-1133">Transmembrane helix</keyword>
<reference evidence="4" key="1">
    <citation type="submission" date="2011-05" db="EMBL/GenBank/DDBJ databases">
        <title>The genome sequence of Vittaforma corneae strain ATCC 50505.</title>
        <authorList>
            <consortium name="The Broad Institute Genome Sequencing Platform"/>
            <person name="Cuomo C."/>
            <person name="Didier E."/>
            <person name="Bowers L."/>
            <person name="Young S.K."/>
            <person name="Zeng Q."/>
            <person name="Gargeya S."/>
            <person name="Fitzgerald M."/>
            <person name="Haas B."/>
            <person name="Abouelleil A."/>
            <person name="Alvarado L."/>
            <person name="Arachchi H.M."/>
            <person name="Berlin A."/>
            <person name="Chapman S.B."/>
            <person name="Gearin G."/>
            <person name="Goldberg J."/>
            <person name="Griggs A."/>
            <person name="Gujja S."/>
            <person name="Hansen M."/>
            <person name="Heiman D."/>
            <person name="Howarth C."/>
            <person name="Larimer J."/>
            <person name="Lui A."/>
            <person name="MacDonald P.J.P."/>
            <person name="McCowen C."/>
            <person name="Montmayeur A."/>
            <person name="Murphy C."/>
            <person name="Neiman D."/>
            <person name="Pearson M."/>
            <person name="Priest M."/>
            <person name="Roberts A."/>
            <person name="Saif S."/>
            <person name="Shea T."/>
            <person name="Sisk P."/>
            <person name="Stolte C."/>
            <person name="Sykes S."/>
            <person name="Wortman J."/>
            <person name="Nusbaum C."/>
            <person name="Birren B."/>
        </authorList>
    </citation>
    <scope>NUCLEOTIDE SEQUENCE [LARGE SCALE GENOMIC DNA]</scope>
    <source>
        <strain evidence="4">ATCC 50505</strain>
    </source>
</reference>
<dbReference type="VEuPathDB" id="MicrosporidiaDB:VICG_01868"/>
<feature type="transmembrane region" description="Helical" evidence="2">
    <location>
        <begin position="64"/>
        <end position="85"/>
    </location>
</feature>
<feature type="compositionally biased region" description="Low complexity" evidence="1">
    <location>
        <begin position="292"/>
        <end position="304"/>
    </location>
</feature>
<feature type="transmembrane region" description="Helical" evidence="2">
    <location>
        <begin position="476"/>
        <end position="493"/>
    </location>
</feature>
<proteinExistence type="predicted"/>